<evidence type="ECO:0000256" key="1">
    <source>
        <dbReference type="SAM" id="MobiDB-lite"/>
    </source>
</evidence>
<organism evidence="2 3">
    <name type="scientific">Dactylonectria macrodidyma</name>
    <dbReference type="NCBI Taxonomy" id="307937"/>
    <lineage>
        <taxon>Eukaryota</taxon>
        <taxon>Fungi</taxon>
        <taxon>Dikarya</taxon>
        <taxon>Ascomycota</taxon>
        <taxon>Pezizomycotina</taxon>
        <taxon>Sordariomycetes</taxon>
        <taxon>Hypocreomycetidae</taxon>
        <taxon>Hypocreales</taxon>
        <taxon>Nectriaceae</taxon>
        <taxon>Dactylonectria</taxon>
    </lineage>
</organism>
<evidence type="ECO:0000313" key="2">
    <source>
        <dbReference type="EMBL" id="KAH7161670.1"/>
    </source>
</evidence>
<name>A0A9P9FF75_9HYPO</name>
<accession>A0A9P9FF75</accession>
<dbReference type="EMBL" id="JAGMUV010000004">
    <property type="protein sequence ID" value="KAH7161670.1"/>
    <property type="molecule type" value="Genomic_DNA"/>
</dbReference>
<dbReference type="AlphaFoldDB" id="A0A9P9FF75"/>
<evidence type="ECO:0000313" key="3">
    <source>
        <dbReference type="Proteomes" id="UP000738349"/>
    </source>
</evidence>
<proteinExistence type="predicted"/>
<keyword evidence="3" id="KW-1185">Reference proteome</keyword>
<feature type="region of interest" description="Disordered" evidence="1">
    <location>
        <begin position="1"/>
        <end position="29"/>
    </location>
</feature>
<sequence>MNPMAGAARRSKRPLELTAKSQSELDTSKIRPGPLALPLSEAAQIKDAHELSCCMTLGLVDSGLVDLICPKSARLRLTMTVFNALQHTHFFMPATRPVLKCRARVRRYLFVEAFGIRWAAALDHGRHGGHCLPSVIHPSSLKKSSRPKSPAYSARFVEEKSRVLLRSAKSPSSQVDDREHRIVKDTQQRPVICAPARSGATLSLISASWKQTQCACGRFRDSDAHLWC</sequence>
<gene>
    <name evidence="2" type="ORF">EDB81DRAFT_351647</name>
</gene>
<dbReference type="Proteomes" id="UP000738349">
    <property type="component" value="Unassembled WGS sequence"/>
</dbReference>
<comment type="caution">
    <text evidence="2">The sequence shown here is derived from an EMBL/GenBank/DDBJ whole genome shotgun (WGS) entry which is preliminary data.</text>
</comment>
<reference evidence="2" key="1">
    <citation type="journal article" date="2021" name="Nat. Commun.">
        <title>Genetic determinants of endophytism in the Arabidopsis root mycobiome.</title>
        <authorList>
            <person name="Mesny F."/>
            <person name="Miyauchi S."/>
            <person name="Thiergart T."/>
            <person name="Pickel B."/>
            <person name="Atanasova L."/>
            <person name="Karlsson M."/>
            <person name="Huettel B."/>
            <person name="Barry K.W."/>
            <person name="Haridas S."/>
            <person name="Chen C."/>
            <person name="Bauer D."/>
            <person name="Andreopoulos W."/>
            <person name="Pangilinan J."/>
            <person name="LaButti K."/>
            <person name="Riley R."/>
            <person name="Lipzen A."/>
            <person name="Clum A."/>
            <person name="Drula E."/>
            <person name="Henrissat B."/>
            <person name="Kohler A."/>
            <person name="Grigoriev I.V."/>
            <person name="Martin F.M."/>
            <person name="Hacquard S."/>
        </authorList>
    </citation>
    <scope>NUCLEOTIDE SEQUENCE</scope>
    <source>
        <strain evidence="2">MPI-CAGE-AT-0147</strain>
    </source>
</reference>
<protein>
    <submittedName>
        <fullName evidence="2">Uncharacterized protein</fullName>
    </submittedName>
</protein>